<dbReference type="EMBL" id="DS995797">
    <property type="protein sequence ID" value="EGE09181.1"/>
    <property type="molecule type" value="Genomic_DNA"/>
</dbReference>
<gene>
    <name evidence="1" type="ORF">TEQG_08827</name>
</gene>
<evidence type="ECO:0000313" key="1">
    <source>
        <dbReference type="EMBL" id="EGE09181.1"/>
    </source>
</evidence>
<dbReference type="Proteomes" id="UP000009169">
    <property type="component" value="Unassembled WGS sequence"/>
</dbReference>
<evidence type="ECO:0000313" key="2">
    <source>
        <dbReference type="Proteomes" id="UP000009169"/>
    </source>
</evidence>
<reference evidence="2" key="1">
    <citation type="journal article" date="2012" name="MBio">
        <title>Comparative genome analysis of Trichophyton rubrum and related dermatophytes reveals candidate genes involved in infection.</title>
        <authorList>
            <person name="Martinez D.A."/>
            <person name="Oliver B.G."/>
            <person name="Graeser Y."/>
            <person name="Goldberg J.M."/>
            <person name="Li W."/>
            <person name="Martinez-Rossi N.M."/>
            <person name="Monod M."/>
            <person name="Shelest E."/>
            <person name="Barton R.C."/>
            <person name="Birch E."/>
            <person name="Brakhage A.A."/>
            <person name="Chen Z."/>
            <person name="Gurr S.J."/>
            <person name="Heiman D."/>
            <person name="Heitman J."/>
            <person name="Kosti I."/>
            <person name="Rossi A."/>
            <person name="Saif S."/>
            <person name="Samalova M."/>
            <person name="Saunders C.W."/>
            <person name="Shea T."/>
            <person name="Summerbell R.C."/>
            <person name="Xu J."/>
            <person name="Young S."/>
            <person name="Zeng Q."/>
            <person name="Birren B.W."/>
            <person name="Cuomo C.A."/>
            <person name="White T.C."/>
        </authorList>
    </citation>
    <scope>NUCLEOTIDE SEQUENCE [LARGE SCALE GENOMIC DNA]</scope>
    <source>
        <strain evidence="2">ATCC MYA-4606 / CBS 127.97</strain>
    </source>
</reference>
<proteinExistence type="predicted"/>
<dbReference type="AlphaFoldDB" id="F2Q4W3"/>
<dbReference type="HOGENOM" id="CLU_2962549_0_0_1"/>
<accession>F2Q4W3</accession>
<dbReference type="VEuPathDB" id="FungiDB:TEQG_08827"/>
<name>F2Q4W3_TRIEC</name>
<protein>
    <submittedName>
        <fullName evidence="1">Uncharacterized protein</fullName>
    </submittedName>
</protein>
<sequence>MTGFPAPEYNGEPVEVEYTENKYPSRLQGKIAASSMNYTSVKGREHSGFPILHQKLRMP</sequence>
<keyword evidence="2" id="KW-1185">Reference proteome</keyword>
<organism evidence="1 2">
    <name type="scientific">Trichophyton equinum (strain ATCC MYA-4606 / CBS 127.97)</name>
    <name type="common">Horse ringworm fungus</name>
    <dbReference type="NCBI Taxonomy" id="559882"/>
    <lineage>
        <taxon>Eukaryota</taxon>
        <taxon>Fungi</taxon>
        <taxon>Dikarya</taxon>
        <taxon>Ascomycota</taxon>
        <taxon>Pezizomycotina</taxon>
        <taxon>Eurotiomycetes</taxon>
        <taxon>Eurotiomycetidae</taxon>
        <taxon>Onygenales</taxon>
        <taxon>Arthrodermataceae</taxon>
        <taxon>Trichophyton</taxon>
    </lineage>
</organism>